<gene>
    <name evidence="1" type="ORF">BU23DRAFT_654712</name>
</gene>
<dbReference type="EMBL" id="ML976661">
    <property type="protein sequence ID" value="KAF1978223.1"/>
    <property type="molecule type" value="Genomic_DNA"/>
</dbReference>
<organism evidence="1 2">
    <name type="scientific">Bimuria novae-zelandiae CBS 107.79</name>
    <dbReference type="NCBI Taxonomy" id="1447943"/>
    <lineage>
        <taxon>Eukaryota</taxon>
        <taxon>Fungi</taxon>
        <taxon>Dikarya</taxon>
        <taxon>Ascomycota</taxon>
        <taxon>Pezizomycotina</taxon>
        <taxon>Dothideomycetes</taxon>
        <taxon>Pleosporomycetidae</taxon>
        <taxon>Pleosporales</taxon>
        <taxon>Massarineae</taxon>
        <taxon>Didymosphaeriaceae</taxon>
        <taxon>Bimuria</taxon>
    </lineage>
</organism>
<sequence length="236" mass="25709">SAFLVSVAYRYISPTSYPFSPIPAPPTEPYYYTLAKPNLPFALKSKYHHTVPYLLLPVPKLPLYFLPNHPPTFPNILFQAYPAPTPSVRPASPLIFPPSKKVSNVFARSHALVLPSTGSISSLVFLGEPAPEPELVSGVFLFFLRMLNMLAWGWFLCEDGARGGEVSLVLSLAVKVCDMREIEMRISAFGLVGVFGSGDGFVCGVVSETPPSLSVVCFIMGPGCCEEPLALLQTQR</sequence>
<evidence type="ECO:0000313" key="1">
    <source>
        <dbReference type="EMBL" id="KAF1978223.1"/>
    </source>
</evidence>
<reference evidence="1" key="1">
    <citation type="journal article" date="2020" name="Stud. Mycol.">
        <title>101 Dothideomycetes genomes: a test case for predicting lifestyles and emergence of pathogens.</title>
        <authorList>
            <person name="Haridas S."/>
            <person name="Albert R."/>
            <person name="Binder M."/>
            <person name="Bloem J."/>
            <person name="Labutti K."/>
            <person name="Salamov A."/>
            <person name="Andreopoulos B."/>
            <person name="Baker S."/>
            <person name="Barry K."/>
            <person name="Bills G."/>
            <person name="Bluhm B."/>
            <person name="Cannon C."/>
            <person name="Castanera R."/>
            <person name="Culley D."/>
            <person name="Daum C."/>
            <person name="Ezra D."/>
            <person name="Gonzalez J."/>
            <person name="Henrissat B."/>
            <person name="Kuo A."/>
            <person name="Liang C."/>
            <person name="Lipzen A."/>
            <person name="Lutzoni F."/>
            <person name="Magnuson J."/>
            <person name="Mondo S."/>
            <person name="Nolan M."/>
            <person name="Ohm R."/>
            <person name="Pangilinan J."/>
            <person name="Park H.-J."/>
            <person name="Ramirez L."/>
            <person name="Alfaro M."/>
            <person name="Sun H."/>
            <person name="Tritt A."/>
            <person name="Yoshinaga Y."/>
            <person name="Zwiers L.-H."/>
            <person name="Turgeon B."/>
            <person name="Goodwin S."/>
            <person name="Spatafora J."/>
            <person name="Crous P."/>
            <person name="Grigoriev I."/>
        </authorList>
    </citation>
    <scope>NUCLEOTIDE SEQUENCE</scope>
    <source>
        <strain evidence="1">CBS 107.79</strain>
    </source>
</reference>
<keyword evidence="2" id="KW-1185">Reference proteome</keyword>
<dbReference type="AlphaFoldDB" id="A0A6A5VKL1"/>
<feature type="non-terminal residue" evidence="1">
    <location>
        <position position="1"/>
    </location>
</feature>
<dbReference type="Proteomes" id="UP000800036">
    <property type="component" value="Unassembled WGS sequence"/>
</dbReference>
<evidence type="ECO:0000313" key="2">
    <source>
        <dbReference type="Proteomes" id="UP000800036"/>
    </source>
</evidence>
<proteinExistence type="predicted"/>
<accession>A0A6A5VKL1</accession>
<protein>
    <submittedName>
        <fullName evidence="1">Uncharacterized protein</fullName>
    </submittedName>
</protein>
<name>A0A6A5VKL1_9PLEO</name>